<gene>
    <name evidence="1" type="ORF">MFFC18_34240</name>
</gene>
<name>A0A5B9PB58_9BACT</name>
<accession>A0A5B9PB58</accession>
<dbReference type="Proteomes" id="UP000322214">
    <property type="component" value="Chromosome"/>
</dbReference>
<dbReference type="AlphaFoldDB" id="A0A5B9PB58"/>
<dbReference type="KEGG" id="mff:MFFC18_34240"/>
<reference evidence="1 2" key="1">
    <citation type="submission" date="2019-08" db="EMBL/GenBank/DDBJ databases">
        <title>Deep-cultivation of Planctomycetes and their phenomic and genomic characterization uncovers novel biology.</title>
        <authorList>
            <person name="Wiegand S."/>
            <person name="Jogler M."/>
            <person name="Boedeker C."/>
            <person name="Pinto D."/>
            <person name="Vollmers J."/>
            <person name="Rivas-Marin E."/>
            <person name="Kohn T."/>
            <person name="Peeters S.H."/>
            <person name="Heuer A."/>
            <person name="Rast P."/>
            <person name="Oberbeckmann S."/>
            <person name="Bunk B."/>
            <person name="Jeske O."/>
            <person name="Meyerdierks A."/>
            <person name="Storesund J.E."/>
            <person name="Kallscheuer N."/>
            <person name="Luecker S."/>
            <person name="Lage O.M."/>
            <person name="Pohl T."/>
            <person name="Merkel B.J."/>
            <person name="Hornburger P."/>
            <person name="Mueller R.-W."/>
            <person name="Bruemmer F."/>
            <person name="Labrenz M."/>
            <person name="Spormann A.M."/>
            <person name="Op den Camp H."/>
            <person name="Overmann J."/>
            <person name="Amann R."/>
            <person name="Jetten M.S.M."/>
            <person name="Mascher T."/>
            <person name="Medema M.H."/>
            <person name="Devos D.P."/>
            <person name="Kaster A.-K."/>
            <person name="Ovreas L."/>
            <person name="Rohde M."/>
            <person name="Galperin M.Y."/>
            <person name="Jogler C."/>
        </authorList>
    </citation>
    <scope>NUCLEOTIDE SEQUENCE [LARGE SCALE GENOMIC DNA]</scope>
    <source>
        <strain evidence="1 2">FC18</strain>
    </source>
</reference>
<evidence type="ECO:0000313" key="1">
    <source>
        <dbReference type="EMBL" id="QEG23524.1"/>
    </source>
</evidence>
<dbReference type="EMBL" id="CP042912">
    <property type="protein sequence ID" value="QEG23524.1"/>
    <property type="molecule type" value="Genomic_DNA"/>
</dbReference>
<evidence type="ECO:0000313" key="2">
    <source>
        <dbReference type="Proteomes" id="UP000322214"/>
    </source>
</evidence>
<protein>
    <submittedName>
        <fullName evidence="1">Uncharacterized protein</fullName>
    </submittedName>
</protein>
<proteinExistence type="predicted"/>
<sequence length="188" mass="20798">MVFQFDSKDEKHYVVATGDRKAVEKGSISGEVVLHDRVSGRVTGFVLTARVANSLKLSPRKIVFKPNATEVKNKNFTATAVIRLPKEKPDQAVNVNDKENVNSPYKSVLESKATSTIIFTAMIGDKPVKVEARELGTDSRIFRVKISIRPEQIDDELPNVLDWSIIDSSAFHKLSSQIVVSGMTTPNN</sequence>
<dbReference type="RefSeq" id="WP_075086133.1">
    <property type="nucleotide sequence ID" value="NZ_CP042912.1"/>
</dbReference>
<keyword evidence="2" id="KW-1185">Reference proteome</keyword>
<organism evidence="1 2">
    <name type="scientific">Mariniblastus fucicola</name>
    <dbReference type="NCBI Taxonomy" id="980251"/>
    <lineage>
        <taxon>Bacteria</taxon>
        <taxon>Pseudomonadati</taxon>
        <taxon>Planctomycetota</taxon>
        <taxon>Planctomycetia</taxon>
        <taxon>Pirellulales</taxon>
        <taxon>Pirellulaceae</taxon>
        <taxon>Mariniblastus</taxon>
    </lineage>
</organism>